<evidence type="ECO:0000313" key="3">
    <source>
        <dbReference type="EMBL" id="GFG40837.1"/>
    </source>
</evidence>
<accession>A0A6L2QEZ2</accession>
<keyword evidence="4" id="KW-1185">Reference proteome</keyword>
<evidence type="ECO:0008006" key="5">
    <source>
        <dbReference type="Google" id="ProtNLM"/>
    </source>
</evidence>
<reference evidence="4" key="1">
    <citation type="submission" date="2020-01" db="EMBL/GenBank/DDBJ databases">
        <title>Draft genome sequence of the Termite Coptotermes fromosanus.</title>
        <authorList>
            <person name="Itakura S."/>
            <person name="Yosikawa Y."/>
            <person name="Umezawa K."/>
        </authorList>
    </citation>
    <scope>NUCLEOTIDE SEQUENCE [LARGE SCALE GENOMIC DNA]</scope>
</reference>
<dbReference type="PANTHER" id="PTHR43157">
    <property type="entry name" value="PHOSPHATIDYLINOSITOL-GLYCAN BIOSYNTHESIS CLASS F PROTEIN-RELATED"/>
    <property type="match status" value="1"/>
</dbReference>
<dbReference type="EMBL" id="BLKM01002677">
    <property type="protein sequence ID" value="GFG40837.1"/>
    <property type="molecule type" value="Genomic_DNA"/>
</dbReference>
<dbReference type="Gene3D" id="3.40.50.720">
    <property type="entry name" value="NAD(P)-binding Rossmann-like Domain"/>
    <property type="match status" value="2"/>
</dbReference>
<proteinExistence type="inferred from homology"/>
<name>A0A6L2QEZ2_COPFO</name>
<dbReference type="Proteomes" id="UP000502823">
    <property type="component" value="Unassembled WGS sequence"/>
</dbReference>
<dbReference type="InterPro" id="IPR002347">
    <property type="entry name" value="SDR_fam"/>
</dbReference>
<gene>
    <name evidence="3" type="ORF">Cfor_05336</name>
</gene>
<dbReference type="SUPFAM" id="SSF51735">
    <property type="entry name" value="NAD(P)-binding Rossmann-fold domains"/>
    <property type="match status" value="2"/>
</dbReference>
<dbReference type="OrthoDB" id="191139at2759"/>
<dbReference type="CDD" id="cd05233">
    <property type="entry name" value="SDR_c"/>
    <property type="match status" value="1"/>
</dbReference>
<keyword evidence="1" id="KW-0560">Oxidoreductase</keyword>
<dbReference type="PRINTS" id="PR00081">
    <property type="entry name" value="GDHRDH"/>
</dbReference>
<evidence type="ECO:0000313" key="4">
    <source>
        <dbReference type="Proteomes" id="UP000502823"/>
    </source>
</evidence>
<dbReference type="InterPro" id="IPR036291">
    <property type="entry name" value="NAD(P)-bd_dom_sf"/>
</dbReference>
<sequence length="467" mass="51724">MWLLSGRCNSKARLDGKVAVITGASCGIGKATALDFVRRGARVIMACRNLKKAEQAAADIRRDTKDKEGAGQLVVVKLDLASLASVRQCAQHLLRSERHIHILVNNAGEIYCQQSTTEDGFEMHIGVNHLGHFLFTCLLLPRIIRSAPARIVTVSSANNYIGKVLGRWLYFCFTLPTAGARVIIACRDQKKAEQAADDIRRDTREVEGAGHIVLTSLDLSSLASVRQCVQHLLRTERNINILVNNAGVCYYPKAYTKNGFEMHIGVNHLGHFLFTCLLLPRIIRSAPARIITVSSYKNCLADGVCLNDLHWERRKYSAFDAYSESKLANVLFSVELARRLKGRGVTTYAVHPGLVATEAARYANDSFFSGAQWLFDNVVAYFIKTPEQGAQTTIHCAVSDEAGEETGLYYRDCKKGRPNPLAFNEKLAADLWDRSARLVGVGSWDPFTAWDTSSGIMDEDSKPSRQV</sequence>
<dbReference type="PANTHER" id="PTHR43157:SF73">
    <property type="entry name" value="WW DOMAIN-CONTAINING OXIDOREDUCTASE-LIKE PROTEIN"/>
    <property type="match status" value="1"/>
</dbReference>
<evidence type="ECO:0000256" key="2">
    <source>
        <dbReference type="RuleBase" id="RU000363"/>
    </source>
</evidence>
<organism evidence="3 4">
    <name type="scientific">Coptotermes formosanus</name>
    <name type="common">Formosan subterranean termite</name>
    <dbReference type="NCBI Taxonomy" id="36987"/>
    <lineage>
        <taxon>Eukaryota</taxon>
        <taxon>Metazoa</taxon>
        <taxon>Ecdysozoa</taxon>
        <taxon>Arthropoda</taxon>
        <taxon>Hexapoda</taxon>
        <taxon>Insecta</taxon>
        <taxon>Pterygota</taxon>
        <taxon>Neoptera</taxon>
        <taxon>Polyneoptera</taxon>
        <taxon>Dictyoptera</taxon>
        <taxon>Blattodea</taxon>
        <taxon>Blattoidea</taxon>
        <taxon>Termitoidae</taxon>
        <taxon>Rhinotermitidae</taxon>
        <taxon>Coptotermes</taxon>
    </lineage>
</organism>
<comment type="caution">
    <text evidence="3">The sequence shown here is derived from an EMBL/GenBank/DDBJ whole genome shotgun (WGS) entry which is preliminary data.</text>
</comment>
<dbReference type="PRINTS" id="PR00080">
    <property type="entry name" value="SDRFAMILY"/>
</dbReference>
<protein>
    <recommendedName>
        <fullName evidence="5">Retinol dehydrogenase 12</fullName>
    </recommendedName>
</protein>
<evidence type="ECO:0000256" key="1">
    <source>
        <dbReference type="ARBA" id="ARBA00023002"/>
    </source>
</evidence>
<dbReference type="InParanoid" id="A0A6L2QEZ2"/>
<dbReference type="AlphaFoldDB" id="A0A6L2QEZ2"/>
<comment type="similarity">
    <text evidence="2">Belongs to the short-chain dehydrogenases/reductases (SDR) family.</text>
</comment>
<dbReference type="GO" id="GO:0016491">
    <property type="term" value="F:oxidoreductase activity"/>
    <property type="evidence" value="ECO:0007669"/>
    <property type="project" value="UniProtKB-KW"/>
</dbReference>
<dbReference type="Pfam" id="PF00106">
    <property type="entry name" value="adh_short"/>
    <property type="match status" value="2"/>
</dbReference>